<evidence type="ECO:0000256" key="6">
    <source>
        <dbReference type="ARBA" id="ARBA00023136"/>
    </source>
</evidence>
<dbReference type="AlphaFoldDB" id="A0A6J2VPX0"/>
<protein>
    <submittedName>
        <fullName evidence="12">Podocalyxin-like protein 2</fullName>
    </submittedName>
</protein>
<keyword evidence="7" id="KW-0325">Glycoprotein</keyword>
<evidence type="ECO:0000256" key="2">
    <source>
        <dbReference type="ARBA" id="ARBA00022692"/>
    </source>
</evidence>
<evidence type="ECO:0000256" key="3">
    <source>
        <dbReference type="ARBA" id="ARBA00022729"/>
    </source>
</evidence>
<feature type="region of interest" description="Disordered" evidence="8">
    <location>
        <begin position="190"/>
        <end position="253"/>
    </location>
</feature>
<dbReference type="GeneID" id="115815309"/>
<keyword evidence="4" id="KW-0130">Cell adhesion</keyword>
<keyword evidence="5 9" id="KW-1133">Transmembrane helix</keyword>
<dbReference type="PANTHER" id="PTHR15594:SF1">
    <property type="entry name" value="PODOCALYXIN-LIKE PROTEIN 2"/>
    <property type="match status" value="1"/>
</dbReference>
<accession>A0A6J2VPX0</accession>
<keyword evidence="11" id="KW-1185">Reference proteome</keyword>
<feature type="signal peptide" evidence="10">
    <location>
        <begin position="1"/>
        <end position="21"/>
    </location>
</feature>
<dbReference type="InParanoid" id="A0A6J2VPX0"/>
<evidence type="ECO:0000256" key="1">
    <source>
        <dbReference type="ARBA" id="ARBA00004479"/>
    </source>
</evidence>
<feature type="chain" id="PRO_5026993914" evidence="10">
    <location>
        <begin position="22"/>
        <end position="560"/>
    </location>
</feature>
<dbReference type="GO" id="GO:0050901">
    <property type="term" value="P:leukocyte tethering or rolling"/>
    <property type="evidence" value="ECO:0007669"/>
    <property type="project" value="TreeGrafter"/>
</dbReference>
<dbReference type="RefSeq" id="XP_030634127.1">
    <property type="nucleotide sequence ID" value="XM_030778267.1"/>
</dbReference>
<dbReference type="Proteomes" id="UP000504632">
    <property type="component" value="Chromosome 6"/>
</dbReference>
<evidence type="ECO:0000313" key="12">
    <source>
        <dbReference type="RefSeq" id="XP_030634127.1"/>
    </source>
</evidence>
<dbReference type="OrthoDB" id="6352820at2759"/>
<feature type="region of interest" description="Disordered" evidence="8">
    <location>
        <begin position="507"/>
        <end position="560"/>
    </location>
</feature>
<keyword evidence="6 9" id="KW-0472">Membrane</keyword>
<dbReference type="Pfam" id="PF06365">
    <property type="entry name" value="CD34_antigen"/>
    <property type="match status" value="1"/>
</dbReference>
<proteinExistence type="predicted"/>
<feature type="transmembrane region" description="Helical" evidence="9">
    <location>
        <begin position="456"/>
        <end position="480"/>
    </location>
</feature>
<evidence type="ECO:0000256" key="5">
    <source>
        <dbReference type="ARBA" id="ARBA00022989"/>
    </source>
</evidence>
<comment type="subcellular location">
    <subcellularLocation>
        <location evidence="1">Membrane</location>
        <topology evidence="1">Single-pass type I membrane protein</topology>
    </subcellularLocation>
</comment>
<feature type="compositionally biased region" description="Polar residues" evidence="8">
    <location>
        <begin position="509"/>
        <end position="518"/>
    </location>
</feature>
<evidence type="ECO:0000313" key="11">
    <source>
        <dbReference type="Proteomes" id="UP000504632"/>
    </source>
</evidence>
<organism evidence="11 12">
    <name type="scientific">Chanos chanos</name>
    <name type="common">Milkfish</name>
    <name type="synonym">Mugil chanos</name>
    <dbReference type="NCBI Taxonomy" id="29144"/>
    <lineage>
        <taxon>Eukaryota</taxon>
        <taxon>Metazoa</taxon>
        <taxon>Chordata</taxon>
        <taxon>Craniata</taxon>
        <taxon>Vertebrata</taxon>
        <taxon>Euteleostomi</taxon>
        <taxon>Actinopterygii</taxon>
        <taxon>Neopterygii</taxon>
        <taxon>Teleostei</taxon>
        <taxon>Ostariophysi</taxon>
        <taxon>Gonorynchiformes</taxon>
        <taxon>Chanidae</taxon>
        <taxon>Chanos</taxon>
    </lineage>
</organism>
<feature type="compositionally biased region" description="Gly residues" evidence="8">
    <location>
        <begin position="530"/>
        <end position="539"/>
    </location>
</feature>
<dbReference type="InterPro" id="IPR042397">
    <property type="entry name" value="PODXL2"/>
</dbReference>
<feature type="compositionally biased region" description="Acidic residues" evidence="8">
    <location>
        <begin position="144"/>
        <end position="153"/>
    </location>
</feature>
<feature type="region of interest" description="Disordered" evidence="8">
    <location>
        <begin position="49"/>
        <end position="172"/>
    </location>
</feature>
<dbReference type="GO" id="GO:0005886">
    <property type="term" value="C:plasma membrane"/>
    <property type="evidence" value="ECO:0007669"/>
    <property type="project" value="UniProtKB-ARBA"/>
</dbReference>
<name>A0A6J2VPX0_CHACN</name>
<evidence type="ECO:0000256" key="9">
    <source>
        <dbReference type="SAM" id="Phobius"/>
    </source>
</evidence>
<keyword evidence="2 9" id="KW-0812">Transmembrane</keyword>
<dbReference type="CTD" id="50512"/>
<feature type="compositionally biased region" description="Polar residues" evidence="8">
    <location>
        <begin position="154"/>
        <end position="170"/>
    </location>
</feature>
<feature type="compositionally biased region" description="Low complexity" evidence="8">
    <location>
        <begin position="113"/>
        <end position="124"/>
    </location>
</feature>
<dbReference type="InterPro" id="IPR013836">
    <property type="entry name" value="CD34/Podocalyxin"/>
</dbReference>
<keyword evidence="3 10" id="KW-0732">Signal</keyword>
<sequence length="560" mass="60864">MPGDRLPCLTLGFSLLLLVSADILNDGAGLLPSTLHDSQPLRDVSIGQDEQEGIGQTAESPGMQGFMENSQESSGFFSEDSEENKPHARQSWDMQDETNDTSLNADSLIGYNPSSLPSSSSSSLTKSPRALNSSSPFMPGAESLDPELWESDSESSGFPLSFSHSLSSTAAVPLTPSPVTGSSIGLVQESLSPESTAVSDRASEEESLAVRDSHADAVTQSPTIPESGAFPSRVPLQPDDSYREDSEEDKEDEEIVIFPTEADEVLDEWGHHTPLTAVPSSSDIPIVAFTDSAWEEMGVTTPKEEVELRQGSTEYFTQTDSHDADLSQEAMQVICVDWSNLSGKGYVILNMSENFDCDEFRVESGDRLLEMLEMAFSRKMNSPQGSWLISLSKPTRQDHQLLMTLANDQGVIATQDVLSMLGEIRRGLNEIGIQNYSSVSSCHSRPSQTRSDYGKLFVVLVIIGSVCVVIIASGLIYICWQRRLPKLKNMSRGEELHFVENGCHDNPTLDVTSDSQSEMQEKKHSANGVTAGGGGGGGWQVLVNKPGKEEEDNQEEDTHL</sequence>
<evidence type="ECO:0000256" key="4">
    <source>
        <dbReference type="ARBA" id="ARBA00022889"/>
    </source>
</evidence>
<evidence type="ECO:0000256" key="8">
    <source>
        <dbReference type="SAM" id="MobiDB-lite"/>
    </source>
</evidence>
<feature type="compositionally biased region" description="Acidic residues" evidence="8">
    <location>
        <begin position="549"/>
        <end position="560"/>
    </location>
</feature>
<feature type="compositionally biased region" description="Basic and acidic residues" evidence="8">
    <location>
        <begin position="201"/>
        <end position="215"/>
    </location>
</feature>
<gene>
    <name evidence="12" type="primary">podxl2</name>
</gene>
<dbReference type="PANTHER" id="PTHR15594">
    <property type="entry name" value="PODOCALYXIN-LIKE PROTEIN 2"/>
    <property type="match status" value="1"/>
</dbReference>
<evidence type="ECO:0000256" key="7">
    <source>
        <dbReference type="ARBA" id="ARBA00023180"/>
    </source>
</evidence>
<evidence type="ECO:0000256" key="10">
    <source>
        <dbReference type="SAM" id="SignalP"/>
    </source>
</evidence>
<reference evidence="12" key="1">
    <citation type="submission" date="2025-08" db="UniProtKB">
        <authorList>
            <consortium name="RefSeq"/>
        </authorList>
    </citation>
    <scope>IDENTIFICATION</scope>
</reference>